<dbReference type="OrthoDB" id="3928392at2759"/>
<comment type="caution">
    <text evidence="1">The sequence shown here is derived from an EMBL/GenBank/DDBJ whole genome shotgun (WGS) entry which is preliminary data.</text>
</comment>
<evidence type="ECO:0008006" key="3">
    <source>
        <dbReference type="Google" id="ProtNLM"/>
    </source>
</evidence>
<organism evidence="1 2">
    <name type="scientific">Lasallia pustulata</name>
    <dbReference type="NCBI Taxonomy" id="136370"/>
    <lineage>
        <taxon>Eukaryota</taxon>
        <taxon>Fungi</taxon>
        <taxon>Dikarya</taxon>
        <taxon>Ascomycota</taxon>
        <taxon>Pezizomycotina</taxon>
        <taxon>Lecanoromycetes</taxon>
        <taxon>OSLEUM clade</taxon>
        <taxon>Umbilicariomycetidae</taxon>
        <taxon>Umbilicariales</taxon>
        <taxon>Umbilicariaceae</taxon>
        <taxon>Lasallia</taxon>
    </lineage>
</organism>
<gene>
    <name evidence="1" type="ORF">FRX48_07063</name>
</gene>
<dbReference type="Proteomes" id="UP000324767">
    <property type="component" value="Unassembled WGS sequence"/>
</dbReference>
<protein>
    <recommendedName>
        <fullName evidence="3">Tetratricopeptide-like helical domain</fullName>
    </recommendedName>
</protein>
<accession>A0A5M8PJA8</accession>
<dbReference type="InterPro" id="IPR011990">
    <property type="entry name" value="TPR-like_helical_dom_sf"/>
</dbReference>
<dbReference type="AlphaFoldDB" id="A0A5M8PJA8"/>
<name>A0A5M8PJA8_9LECA</name>
<sequence length="238" mass="26251">MADIPAAETLYKEVTELIKERDKLLNSLAYAASTIQTLSSQNKELVRLLTSAQTALLAQQRKASSSTMPNKKKPARASSKIAWISGNYVSHPEDAALLEPIEKAWANGKAQDALVVLAERFSSKSLPDIDAAKLELLFSSVLRSSGQVVEALRHADMALQNARRAQSHELSGRAQFHRGLCCFYLDRYADAAWCFALASSTEDYAEIIEVHRDMAEKKRAALPEGHEGRVVSEGFFEV</sequence>
<dbReference type="SUPFAM" id="SSF48452">
    <property type="entry name" value="TPR-like"/>
    <property type="match status" value="1"/>
</dbReference>
<reference evidence="1 2" key="1">
    <citation type="submission" date="2019-09" db="EMBL/GenBank/DDBJ databases">
        <title>The hologenome of the rock-dwelling lichen Lasallia pustulata.</title>
        <authorList>
            <person name="Greshake Tzovaras B."/>
            <person name="Segers F."/>
            <person name="Bicker A."/>
            <person name="Dal Grande F."/>
            <person name="Otte J."/>
            <person name="Hankeln T."/>
            <person name="Schmitt I."/>
            <person name="Ebersberger I."/>
        </authorList>
    </citation>
    <scope>NUCLEOTIDE SEQUENCE [LARGE SCALE GENOMIC DNA]</scope>
    <source>
        <strain evidence="1">A1-1</strain>
    </source>
</reference>
<evidence type="ECO:0000313" key="1">
    <source>
        <dbReference type="EMBL" id="KAA6409509.1"/>
    </source>
</evidence>
<dbReference type="EMBL" id="VXIT01000011">
    <property type="protein sequence ID" value="KAA6409509.1"/>
    <property type="molecule type" value="Genomic_DNA"/>
</dbReference>
<proteinExistence type="predicted"/>
<evidence type="ECO:0000313" key="2">
    <source>
        <dbReference type="Proteomes" id="UP000324767"/>
    </source>
</evidence>